<name>A0A0F8YBC9_9ZZZZ</name>
<accession>A0A0F8YBC9</accession>
<comment type="caution">
    <text evidence="2">The sequence shown here is derived from an EMBL/GenBank/DDBJ whole genome shotgun (WGS) entry which is preliminary data.</text>
</comment>
<organism evidence="2">
    <name type="scientific">marine sediment metagenome</name>
    <dbReference type="NCBI Taxonomy" id="412755"/>
    <lineage>
        <taxon>unclassified sequences</taxon>
        <taxon>metagenomes</taxon>
        <taxon>ecological metagenomes</taxon>
    </lineage>
</organism>
<evidence type="ECO:0000256" key="1">
    <source>
        <dbReference type="ARBA" id="ARBA00009820"/>
    </source>
</evidence>
<evidence type="ECO:0000313" key="2">
    <source>
        <dbReference type="EMBL" id="KKK78698.1"/>
    </source>
</evidence>
<evidence type="ECO:0008006" key="3">
    <source>
        <dbReference type="Google" id="ProtNLM"/>
    </source>
</evidence>
<dbReference type="Gene3D" id="2.120.10.30">
    <property type="entry name" value="TolB, C-terminal domain"/>
    <property type="match status" value="2"/>
</dbReference>
<comment type="similarity">
    <text evidence="1">Belongs to the TolB family.</text>
</comment>
<protein>
    <recommendedName>
        <fullName evidence="3">Dipeptidylpeptidase IV N-terminal domain-containing protein</fullName>
    </recommendedName>
</protein>
<dbReference type="PANTHER" id="PTHR36842">
    <property type="entry name" value="PROTEIN TOLB HOMOLOG"/>
    <property type="match status" value="1"/>
</dbReference>
<reference evidence="2" key="1">
    <citation type="journal article" date="2015" name="Nature">
        <title>Complex archaea that bridge the gap between prokaryotes and eukaryotes.</title>
        <authorList>
            <person name="Spang A."/>
            <person name="Saw J.H."/>
            <person name="Jorgensen S.L."/>
            <person name="Zaremba-Niedzwiedzka K."/>
            <person name="Martijn J."/>
            <person name="Lind A.E."/>
            <person name="van Eijk R."/>
            <person name="Schleper C."/>
            <person name="Guy L."/>
            <person name="Ettema T.J."/>
        </authorList>
    </citation>
    <scope>NUCLEOTIDE SEQUENCE</scope>
</reference>
<dbReference type="AlphaFoldDB" id="A0A0F8YBC9"/>
<dbReference type="Pfam" id="PF07676">
    <property type="entry name" value="PD40"/>
    <property type="match status" value="3"/>
</dbReference>
<sequence length="267" mass="30434">MVLIEIFNTYLLLILLNSFPNLISNLYPIFIPNSKNEYLYISYLNGPPKIHKSSITNSKESKPIINLRGNQLLPAISKNGDKLAFISDAAGGPDLFLQHFDDNFQPIGKPLQLFSYPRSTQASPTFSPDGQKLAFVSDKDGGVRIYVIAISDNAYTRKRPVAHLITKKNRENVTPSWSKDGKKLAFSAKINNIRQICIYDFEKDEEWQLTYGANNKENPFWANDNLHIVFNTEDITETELYLININQKEAVKITKNEGKKRFPSFEP</sequence>
<dbReference type="SUPFAM" id="SSF69304">
    <property type="entry name" value="Tricorn protease N-terminal domain"/>
    <property type="match status" value="1"/>
</dbReference>
<dbReference type="InterPro" id="IPR011659">
    <property type="entry name" value="WD40"/>
</dbReference>
<dbReference type="InterPro" id="IPR011042">
    <property type="entry name" value="6-blade_b-propeller_TolB-like"/>
</dbReference>
<dbReference type="EMBL" id="LAZR01054374">
    <property type="protein sequence ID" value="KKK78698.1"/>
    <property type="molecule type" value="Genomic_DNA"/>
</dbReference>
<gene>
    <name evidence="2" type="ORF">LCGC14_2840960</name>
</gene>
<proteinExistence type="inferred from homology"/>
<dbReference type="PANTHER" id="PTHR36842:SF1">
    <property type="entry name" value="PROTEIN TOLB"/>
    <property type="match status" value="1"/>
</dbReference>